<accession>A0AA94THW3</accession>
<dbReference type="AlphaFoldDB" id="A0AA94THW3"/>
<comment type="caution">
    <text evidence="2">The sequence shown here is derived from an EMBL/GenBank/DDBJ whole genome shotgun (WGS) entry which is preliminary data.</text>
</comment>
<evidence type="ECO:0000313" key="3">
    <source>
        <dbReference type="Proteomes" id="UP000295506"/>
    </source>
</evidence>
<protein>
    <submittedName>
        <fullName evidence="2">Uncharacterized protein</fullName>
    </submittedName>
</protein>
<evidence type="ECO:0000256" key="1">
    <source>
        <dbReference type="SAM" id="MobiDB-lite"/>
    </source>
</evidence>
<proteinExistence type="predicted"/>
<dbReference type="SUPFAM" id="SSF53448">
    <property type="entry name" value="Nucleotide-diphospho-sugar transferases"/>
    <property type="match status" value="1"/>
</dbReference>
<gene>
    <name evidence="2" type="ORF">EDC59_11541</name>
</gene>
<dbReference type="RefSeq" id="WP_133987450.1">
    <property type="nucleotide sequence ID" value="NZ_SOBK01000015.1"/>
</dbReference>
<dbReference type="InterPro" id="IPR029044">
    <property type="entry name" value="Nucleotide-diphossugar_trans"/>
</dbReference>
<name>A0AA94THW3_9BACT</name>
<reference evidence="2 3" key="1">
    <citation type="submission" date="2019-03" db="EMBL/GenBank/DDBJ databases">
        <title>Genomic Encyclopedia of Type Strains, Phase IV (KMG-IV): sequencing the most valuable type-strain genomes for metagenomic binning, comparative biology and taxonomic classification.</title>
        <authorList>
            <person name="Goeker M."/>
        </authorList>
    </citation>
    <scope>NUCLEOTIDE SEQUENCE [LARGE SCALE GENOMIC DNA]</scope>
    <source>
        <strain evidence="2 3">DSM 101483</strain>
    </source>
</reference>
<evidence type="ECO:0000313" key="2">
    <source>
        <dbReference type="EMBL" id="TDT85563.1"/>
    </source>
</evidence>
<organism evidence="2 3">
    <name type="scientific">Pseudodesulfovibrio indicus</name>
    <dbReference type="NCBI Taxonomy" id="1716143"/>
    <lineage>
        <taxon>Bacteria</taxon>
        <taxon>Pseudomonadati</taxon>
        <taxon>Thermodesulfobacteriota</taxon>
        <taxon>Desulfovibrionia</taxon>
        <taxon>Desulfovibrionales</taxon>
        <taxon>Desulfovibrionaceae</taxon>
    </lineage>
</organism>
<dbReference type="Proteomes" id="UP000295506">
    <property type="component" value="Unassembled WGS sequence"/>
</dbReference>
<sequence>MSDFSPLLLLFRGCAKFLERILPYRVYRPLYVRVRTVYDRMAGNDPLPGLFAAPPPPKAQPASGPGPKESPEPDLETLAVIEPLEPEAASEPSHGPVGGHDLAEPEGPVILCTGGTVGIGDLETVRVRCPVVVCCAFHGRHEVLELVVRESLHADVAVHWMLAGSSDEDRGFMERLAGETGRVSGLVCDNAPLGRKWQTCVRAAHRLYDADLYAITGSDDILSHRLIEHVVRSREADLAKPAGVGPDFYCVTGWLVHGEAPGFDPMLLKCSYRWEKAFQPLGAGRFYSRKFLDRVSGLVFDSGRARGLDGRGYGLVRELGGLVAYCTVEDGPVVSIKGEWEQLNRLETFFRVDTLLIEECSFEGYRLLKASLHPETFARLFATDATGLFC</sequence>
<dbReference type="EMBL" id="SOBK01000015">
    <property type="protein sequence ID" value="TDT85563.1"/>
    <property type="molecule type" value="Genomic_DNA"/>
</dbReference>
<feature type="region of interest" description="Disordered" evidence="1">
    <location>
        <begin position="48"/>
        <end position="73"/>
    </location>
</feature>